<reference evidence="2" key="1">
    <citation type="submission" date="2019-12" db="EMBL/GenBank/DDBJ databases">
        <authorList>
            <person name="Scholes J."/>
        </authorList>
    </citation>
    <scope>NUCLEOTIDE SEQUENCE</scope>
</reference>
<evidence type="ECO:0000259" key="1">
    <source>
        <dbReference type="Pfam" id="PF08646"/>
    </source>
</evidence>
<organism evidence="2 3">
    <name type="scientific">Striga hermonthica</name>
    <name type="common">Purple witchweed</name>
    <name type="synonym">Buchnera hermonthica</name>
    <dbReference type="NCBI Taxonomy" id="68872"/>
    <lineage>
        <taxon>Eukaryota</taxon>
        <taxon>Viridiplantae</taxon>
        <taxon>Streptophyta</taxon>
        <taxon>Embryophyta</taxon>
        <taxon>Tracheophyta</taxon>
        <taxon>Spermatophyta</taxon>
        <taxon>Magnoliopsida</taxon>
        <taxon>eudicotyledons</taxon>
        <taxon>Gunneridae</taxon>
        <taxon>Pentapetalae</taxon>
        <taxon>asterids</taxon>
        <taxon>lamiids</taxon>
        <taxon>Lamiales</taxon>
        <taxon>Orobanchaceae</taxon>
        <taxon>Buchnereae</taxon>
        <taxon>Striga</taxon>
    </lineage>
</organism>
<dbReference type="OrthoDB" id="1436396at2759"/>
<evidence type="ECO:0000313" key="2">
    <source>
        <dbReference type="EMBL" id="CAA0834977.1"/>
    </source>
</evidence>
<gene>
    <name evidence="2" type="ORF">SHERM_02782</name>
</gene>
<dbReference type="SUPFAM" id="SSF50249">
    <property type="entry name" value="Nucleic acid-binding proteins"/>
    <property type="match status" value="1"/>
</dbReference>
<dbReference type="InterPro" id="IPR013955">
    <property type="entry name" value="Rep_factor-A_C"/>
</dbReference>
<evidence type="ECO:0000313" key="3">
    <source>
        <dbReference type="Proteomes" id="UP001153555"/>
    </source>
</evidence>
<name>A0A9N7NQL6_STRHE</name>
<dbReference type="InterPro" id="IPR012340">
    <property type="entry name" value="NA-bd_OB-fold"/>
</dbReference>
<accession>A0A9N7NQL6</accession>
<dbReference type="AlphaFoldDB" id="A0A9N7NQL6"/>
<dbReference type="PANTHER" id="PTHR47165">
    <property type="entry name" value="OS03G0429900 PROTEIN"/>
    <property type="match status" value="1"/>
</dbReference>
<feature type="non-terminal residue" evidence="2">
    <location>
        <position position="90"/>
    </location>
</feature>
<dbReference type="Proteomes" id="UP001153555">
    <property type="component" value="Unassembled WGS sequence"/>
</dbReference>
<dbReference type="PANTHER" id="PTHR47165:SF3">
    <property type="entry name" value="RETROTRANSPOSON-LIKE PROTEIN"/>
    <property type="match status" value="1"/>
</dbReference>
<protein>
    <recommendedName>
        <fullName evidence="1">Replication factor A C-terminal domain-containing protein</fullName>
    </recommendedName>
</protein>
<sequence>PMDTWVCATIDSIIDNWWYLACLRCNCSMENDNGSYTCRKSSHTRGTFRYKIQFGVSDASASATFVCWDKDCQNIVGKSCDILKREYDQK</sequence>
<keyword evidence="3" id="KW-1185">Reference proteome</keyword>
<feature type="non-terminal residue" evidence="2">
    <location>
        <position position="1"/>
    </location>
</feature>
<dbReference type="Gene3D" id="2.40.50.140">
    <property type="entry name" value="Nucleic acid-binding proteins"/>
    <property type="match status" value="1"/>
</dbReference>
<comment type="caution">
    <text evidence="2">The sequence shown here is derived from an EMBL/GenBank/DDBJ whole genome shotgun (WGS) entry which is preliminary data.</text>
</comment>
<dbReference type="EMBL" id="CACSLK010028053">
    <property type="protein sequence ID" value="CAA0834977.1"/>
    <property type="molecule type" value="Genomic_DNA"/>
</dbReference>
<dbReference type="Pfam" id="PF08646">
    <property type="entry name" value="Rep_fac-A_C"/>
    <property type="match status" value="1"/>
</dbReference>
<proteinExistence type="predicted"/>
<feature type="domain" description="Replication factor A C-terminal" evidence="1">
    <location>
        <begin position="8"/>
        <end position="85"/>
    </location>
</feature>